<evidence type="ECO:0000313" key="1">
    <source>
        <dbReference type="EMBL" id="GAA4934392.1"/>
    </source>
</evidence>
<dbReference type="InterPro" id="IPR006756">
    <property type="entry name" value="Phenol_hydroxylase"/>
</dbReference>
<name>A0AAV3TZ96_9ALTE</name>
<keyword evidence="2" id="KW-1185">Reference proteome</keyword>
<comment type="caution">
    <text evidence="1">The sequence shown here is derived from an EMBL/GenBank/DDBJ whole genome shotgun (WGS) entry which is preliminary data.</text>
</comment>
<dbReference type="Proteomes" id="UP001409585">
    <property type="component" value="Unassembled WGS sequence"/>
</dbReference>
<protein>
    <recommendedName>
        <fullName evidence="3">Phenol hydroxylase</fullName>
    </recommendedName>
</protein>
<dbReference type="Gene3D" id="3.10.20.560">
    <property type="entry name" value="Phenol hydroxylase"/>
    <property type="match status" value="1"/>
</dbReference>
<organism evidence="1 2">
    <name type="scientific">Halioxenophilus aromaticivorans</name>
    <dbReference type="NCBI Taxonomy" id="1306992"/>
    <lineage>
        <taxon>Bacteria</taxon>
        <taxon>Pseudomonadati</taxon>
        <taxon>Pseudomonadota</taxon>
        <taxon>Gammaproteobacteria</taxon>
        <taxon>Alteromonadales</taxon>
        <taxon>Alteromonadaceae</taxon>
        <taxon>Halioxenophilus</taxon>
    </lineage>
</organism>
<evidence type="ECO:0008006" key="3">
    <source>
        <dbReference type="Google" id="ProtNLM"/>
    </source>
</evidence>
<reference evidence="2" key="1">
    <citation type="journal article" date="2019" name="Int. J. Syst. Evol. Microbiol.">
        <title>The Global Catalogue of Microorganisms (GCM) 10K type strain sequencing project: providing services to taxonomists for standard genome sequencing and annotation.</title>
        <authorList>
            <consortium name="The Broad Institute Genomics Platform"/>
            <consortium name="The Broad Institute Genome Sequencing Center for Infectious Disease"/>
            <person name="Wu L."/>
            <person name="Ma J."/>
        </authorList>
    </citation>
    <scope>NUCLEOTIDE SEQUENCE [LARGE SCALE GENOMIC DNA]</scope>
    <source>
        <strain evidence="2">JCM 19134</strain>
    </source>
</reference>
<evidence type="ECO:0000313" key="2">
    <source>
        <dbReference type="Proteomes" id="UP001409585"/>
    </source>
</evidence>
<dbReference type="EMBL" id="BAABLX010000007">
    <property type="protein sequence ID" value="GAA4934392.1"/>
    <property type="molecule type" value="Genomic_DNA"/>
</dbReference>
<sequence>MPIQAYFDNYKGEVKDRVENFHGNQLVYVNWDQHLLFSAPFTLMVTPSLTYAEFIKEVLPTAFNQHPQWSEVNWQTASWLLDGRAFTPQMKVSLIDQGINHKSFLRLQTPELTGIANASV</sequence>
<gene>
    <name evidence="1" type="ORF">GCM10025791_09060</name>
</gene>
<dbReference type="AlphaFoldDB" id="A0AAV3TZ96"/>
<proteinExistence type="predicted"/>
<dbReference type="InterPro" id="IPR043010">
    <property type="entry name" value="Phenol_hydroxylase_sf"/>
</dbReference>
<accession>A0AAV3TZ96</accession>
<dbReference type="RefSeq" id="WP_345417730.1">
    <property type="nucleotide sequence ID" value="NZ_AP031496.1"/>
</dbReference>
<dbReference type="Pfam" id="PF04663">
    <property type="entry name" value="Phenol_monoox"/>
    <property type="match status" value="1"/>
</dbReference>
<dbReference type="GO" id="GO:0018662">
    <property type="term" value="F:phenol 2-monooxygenase activity"/>
    <property type="evidence" value="ECO:0007669"/>
    <property type="project" value="InterPro"/>
</dbReference>